<dbReference type="Gene3D" id="3.40.630.30">
    <property type="match status" value="1"/>
</dbReference>
<keyword evidence="1 4" id="KW-0808">Transferase</keyword>
<protein>
    <submittedName>
        <fullName evidence="4">GNAT family N-acetyltransferase</fullName>
    </submittedName>
</protein>
<dbReference type="InterPro" id="IPR000182">
    <property type="entry name" value="GNAT_dom"/>
</dbReference>
<evidence type="ECO:0000256" key="1">
    <source>
        <dbReference type="ARBA" id="ARBA00022679"/>
    </source>
</evidence>
<gene>
    <name evidence="4" type="ORF">F4Y42_08250</name>
</gene>
<comment type="caution">
    <text evidence="4">The sequence shown here is derived from an EMBL/GenBank/DDBJ whole genome shotgun (WGS) entry which is preliminary data.</text>
</comment>
<reference evidence="4" key="1">
    <citation type="submission" date="2019-09" db="EMBL/GenBank/DDBJ databases">
        <title>Characterisation of the sponge microbiome using genome-centric metagenomics.</title>
        <authorList>
            <person name="Engelberts J.P."/>
            <person name="Robbins S.J."/>
            <person name="De Goeij J.M."/>
            <person name="Aranda M."/>
            <person name="Bell S.C."/>
            <person name="Webster N.S."/>
        </authorList>
    </citation>
    <scope>NUCLEOTIDE SEQUENCE</scope>
    <source>
        <strain evidence="4">SB0664_bin_27</strain>
    </source>
</reference>
<evidence type="ECO:0000259" key="3">
    <source>
        <dbReference type="PROSITE" id="PS51186"/>
    </source>
</evidence>
<keyword evidence="2" id="KW-0012">Acyltransferase</keyword>
<feature type="domain" description="N-acetyltransferase" evidence="3">
    <location>
        <begin position="188"/>
        <end position="326"/>
    </location>
</feature>
<dbReference type="PANTHER" id="PTHR43877">
    <property type="entry name" value="AMINOALKYLPHOSPHONATE N-ACETYLTRANSFERASE-RELATED-RELATED"/>
    <property type="match status" value="1"/>
</dbReference>
<dbReference type="Pfam" id="PF00583">
    <property type="entry name" value="Acetyltransf_1"/>
    <property type="match status" value="1"/>
</dbReference>
<name>A0A6B0YRF8_9CHLR</name>
<dbReference type="InterPro" id="IPR016181">
    <property type="entry name" value="Acyl_CoA_acyltransferase"/>
</dbReference>
<dbReference type="EMBL" id="VXRG01000067">
    <property type="protein sequence ID" value="MXY93423.1"/>
    <property type="molecule type" value="Genomic_DNA"/>
</dbReference>
<dbReference type="InterPro" id="IPR050832">
    <property type="entry name" value="Bact_Acetyltransf"/>
</dbReference>
<dbReference type="CDD" id="cd04301">
    <property type="entry name" value="NAT_SF"/>
    <property type="match status" value="1"/>
</dbReference>
<organism evidence="4">
    <name type="scientific">Caldilineaceae bacterium SB0664_bin_27</name>
    <dbReference type="NCBI Taxonomy" id="2605260"/>
    <lineage>
        <taxon>Bacteria</taxon>
        <taxon>Bacillati</taxon>
        <taxon>Chloroflexota</taxon>
        <taxon>Caldilineae</taxon>
        <taxon>Caldilineales</taxon>
        <taxon>Caldilineaceae</taxon>
    </lineage>
</organism>
<sequence>MTNYTVRRFGASNQEYEDLSRFLRIVAPEKRPESAEELRQEDGSWPEESLHERVAAYSLDRKMAGLGTCYQAYWQDSPSTVHVRLDIDPDHEKTHLLPLLYQEIQGLLDVRNCDFSRLVSGAREDDSVRVHFLQERGFREEMRSPSSALRIENFDGSACDGAYKRLSQEGIRLITLAQLYEEEPEWKRKLRNLRWAIVQDVPSTEPFAEPSVEEFEEMVLKDPALEEEAFFVALTADGSLVGMSNLWRNDPAGKRLDTGLTGVIRAHRRRGIAAALKMRTIQYAQSSGAETIETSNEEGSPMLALNLKLGFEPKPAWVEYVLDTSA</sequence>
<dbReference type="PROSITE" id="PS51186">
    <property type="entry name" value="GNAT"/>
    <property type="match status" value="1"/>
</dbReference>
<evidence type="ECO:0000313" key="4">
    <source>
        <dbReference type="EMBL" id="MXY93423.1"/>
    </source>
</evidence>
<proteinExistence type="predicted"/>
<dbReference type="SUPFAM" id="SSF55729">
    <property type="entry name" value="Acyl-CoA N-acyltransferases (Nat)"/>
    <property type="match status" value="1"/>
</dbReference>
<accession>A0A6B0YRF8</accession>
<dbReference type="PANTHER" id="PTHR43877:SF2">
    <property type="entry name" value="AMINOALKYLPHOSPHONATE N-ACETYLTRANSFERASE-RELATED"/>
    <property type="match status" value="1"/>
</dbReference>
<dbReference type="GO" id="GO:0016747">
    <property type="term" value="F:acyltransferase activity, transferring groups other than amino-acyl groups"/>
    <property type="evidence" value="ECO:0007669"/>
    <property type="project" value="InterPro"/>
</dbReference>
<dbReference type="AlphaFoldDB" id="A0A6B0YRF8"/>
<evidence type="ECO:0000256" key="2">
    <source>
        <dbReference type="ARBA" id="ARBA00023315"/>
    </source>
</evidence>